<organism evidence="1 2">
    <name type="scientific">Eleginops maclovinus</name>
    <name type="common">Patagonian blennie</name>
    <name type="synonym">Eleginus maclovinus</name>
    <dbReference type="NCBI Taxonomy" id="56733"/>
    <lineage>
        <taxon>Eukaryota</taxon>
        <taxon>Metazoa</taxon>
        <taxon>Chordata</taxon>
        <taxon>Craniata</taxon>
        <taxon>Vertebrata</taxon>
        <taxon>Euteleostomi</taxon>
        <taxon>Actinopterygii</taxon>
        <taxon>Neopterygii</taxon>
        <taxon>Teleostei</taxon>
        <taxon>Neoteleostei</taxon>
        <taxon>Acanthomorphata</taxon>
        <taxon>Eupercaria</taxon>
        <taxon>Perciformes</taxon>
        <taxon>Notothenioidei</taxon>
        <taxon>Eleginopidae</taxon>
        <taxon>Eleginops</taxon>
    </lineage>
</organism>
<reference evidence="1 2" key="1">
    <citation type="journal article" date="2023" name="Genes (Basel)">
        <title>Chromosome-Level Genome Assembly and Circadian Gene Repertoire of the Patagonia Blennie Eleginops maclovinus-The Closest Ancestral Proxy of Antarctic Cryonotothenioids.</title>
        <authorList>
            <person name="Cheng C.C."/>
            <person name="Rivera-Colon A.G."/>
            <person name="Minhas B.F."/>
            <person name="Wilson L."/>
            <person name="Rayamajhi N."/>
            <person name="Vargas-Chacoff L."/>
            <person name="Catchen J.M."/>
        </authorList>
    </citation>
    <scope>NUCLEOTIDE SEQUENCE [LARGE SCALE GENOMIC DNA]</scope>
    <source>
        <strain evidence="1">JMC-PN-2008</strain>
    </source>
</reference>
<sequence length="99" mass="10763">MDVVPLEEDMPDLPVPDNWPLLYTTMASSLASAMPEQAQVFGSTGPVFRVNEESISAVSPQNFRGKGKSLFEVCCSGNHDFTSFLSIDVGDPEPGYYSL</sequence>
<gene>
    <name evidence="1" type="ORF">PBY51_017969</name>
</gene>
<evidence type="ECO:0000313" key="1">
    <source>
        <dbReference type="EMBL" id="KAK5862590.1"/>
    </source>
</evidence>
<dbReference type="Proteomes" id="UP001346869">
    <property type="component" value="Unassembled WGS sequence"/>
</dbReference>
<comment type="caution">
    <text evidence="1">The sequence shown here is derived from an EMBL/GenBank/DDBJ whole genome shotgun (WGS) entry which is preliminary data.</text>
</comment>
<protein>
    <submittedName>
        <fullName evidence="1">Uncharacterized protein</fullName>
    </submittedName>
</protein>
<accession>A0AAN7XL89</accession>
<dbReference type="AlphaFoldDB" id="A0AAN7XL89"/>
<dbReference type="EMBL" id="JAUZQC010000012">
    <property type="protein sequence ID" value="KAK5862590.1"/>
    <property type="molecule type" value="Genomic_DNA"/>
</dbReference>
<name>A0AAN7XL89_ELEMC</name>
<evidence type="ECO:0000313" key="2">
    <source>
        <dbReference type="Proteomes" id="UP001346869"/>
    </source>
</evidence>
<keyword evidence="2" id="KW-1185">Reference proteome</keyword>
<proteinExistence type="predicted"/>
<reference evidence="1 2" key="2">
    <citation type="journal article" date="2023" name="Mol. Biol. Evol.">
        <title>Genomics of Secondarily Temperate Adaptation in the Only Non-Antarctic Icefish.</title>
        <authorList>
            <person name="Rivera-Colon A.G."/>
            <person name="Rayamajhi N."/>
            <person name="Minhas B.F."/>
            <person name="Madrigal G."/>
            <person name="Bilyk K.T."/>
            <person name="Yoon V."/>
            <person name="Hune M."/>
            <person name="Gregory S."/>
            <person name="Cheng C.H.C."/>
            <person name="Catchen J.M."/>
        </authorList>
    </citation>
    <scope>NUCLEOTIDE SEQUENCE [LARGE SCALE GENOMIC DNA]</scope>
    <source>
        <strain evidence="1">JMC-PN-2008</strain>
    </source>
</reference>